<feature type="region of interest" description="Disordered" evidence="2">
    <location>
        <begin position="40"/>
        <end position="74"/>
    </location>
</feature>
<feature type="transmembrane region" description="Helical" evidence="3">
    <location>
        <begin position="225"/>
        <end position="247"/>
    </location>
</feature>
<feature type="transmembrane region" description="Helical" evidence="3">
    <location>
        <begin position="190"/>
        <end position="213"/>
    </location>
</feature>
<feature type="transmembrane region" description="Helical" evidence="3">
    <location>
        <begin position="90"/>
        <end position="114"/>
    </location>
</feature>
<dbReference type="InterPro" id="IPR011701">
    <property type="entry name" value="MFS"/>
</dbReference>
<dbReference type="PANTHER" id="PTHR11328">
    <property type="entry name" value="MAJOR FACILITATOR SUPERFAMILY DOMAIN-CONTAINING PROTEIN"/>
    <property type="match status" value="1"/>
</dbReference>
<keyword evidence="3" id="KW-0472">Membrane</keyword>
<dbReference type="EMBL" id="HBIA01001137">
    <property type="protein sequence ID" value="CAE0228778.1"/>
    <property type="molecule type" value="Transcribed_RNA"/>
</dbReference>
<keyword evidence="3" id="KW-1133">Transmembrane helix</keyword>
<dbReference type="SUPFAM" id="SSF103473">
    <property type="entry name" value="MFS general substrate transporter"/>
    <property type="match status" value="1"/>
</dbReference>
<feature type="transmembrane region" description="Helical" evidence="3">
    <location>
        <begin position="259"/>
        <end position="279"/>
    </location>
</feature>
<evidence type="ECO:0000256" key="1">
    <source>
        <dbReference type="ARBA" id="ARBA00008335"/>
    </source>
</evidence>
<evidence type="ECO:0000256" key="2">
    <source>
        <dbReference type="SAM" id="MobiDB-lite"/>
    </source>
</evidence>
<comment type="similarity">
    <text evidence="1">Belongs to the major facilitator superfamily.</text>
</comment>
<dbReference type="Gene3D" id="1.20.1250.20">
    <property type="entry name" value="MFS general substrate transporter like domains"/>
    <property type="match status" value="1"/>
</dbReference>
<evidence type="ECO:0000313" key="4">
    <source>
        <dbReference type="EMBL" id="CAE0228778.1"/>
    </source>
</evidence>
<organism evidence="4">
    <name type="scientific">Strombidium rassoulzadegani</name>
    <dbReference type="NCBI Taxonomy" id="1082188"/>
    <lineage>
        <taxon>Eukaryota</taxon>
        <taxon>Sar</taxon>
        <taxon>Alveolata</taxon>
        <taxon>Ciliophora</taxon>
        <taxon>Intramacronucleata</taxon>
        <taxon>Spirotrichea</taxon>
        <taxon>Oligotrichia</taxon>
        <taxon>Strombidiidae</taxon>
        <taxon>Strombidium</taxon>
    </lineage>
</organism>
<dbReference type="GO" id="GO:0005886">
    <property type="term" value="C:plasma membrane"/>
    <property type="evidence" value="ECO:0007669"/>
    <property type="project" value="TreeGrafter"/>
</dbReference>
<keyword evidence="3" id="KW-0812">Transmembrane</keyword>
<dbReference type="PANTHER" id="PTHR11328:SF28">
    <property type="entry name" value="MAJOR FACILITATOR SUPERFAMILY DOMAIN-CONTAINING PROTEIN 12"/>
    <property type="match status" value="1"/>
</dbReference>
<dbReference type="Pfam" id="PF07690">
    <property type="entry name" value="MFS_1"/>
    <property type="match status" value="1"/>
</dbReference>
<name>A0A7S3CI56_9SPIT</name>
<accession>A0A7S3CI56</accession>
<feature type="transmembrane region" description="Helical" evidence="3">
    <location>
        <begin position="134"/>
        <end position="151"/>
    </location>
</feature>
<sequence length="294" mass="33462">MCLALGICTSLYFMFSIQEVRLTEEAKKYDREYKALLQNQNASDTHATNVNNKSEDTTNSPMEAKEVDGQAEEEEKLDRTWKDWLKEPTFYIHGTVYMLVRVAVNVTMTMQPFYLVSVTKFETTEENPTPVELAEVPLFSYIISLIFSLFLMQRMTRALRNRFLPMLVAIVVISITSFPMAFLQEESRNWIYVLAGFQGVGLAIMLNTATSMISDVIGNDSENSAFVYGCYSLFDKFANGGILLWIVGSYSEDEQVLRYIMSVTPIVCAVLAYIFTWIGNKFFSHKLAKITGVK</sequence>
<dbReference type="InterPro" id="IPR039672">
    <property type="entry name" value="MFS_2"/>
</dbReference>
<protein>
    <submittedName>
        <fullName evidence="4">Uncharacterized protein</fullName>
    </submittedName>
</protein>
<proteinExistence type="inferred from homology"/>
<reference evidence="4" key="1">
    <citation type="submission" date="2021-01" db="EMBL/GenBank/DDBJ databases">
        <authorList>
            <person name="Corre E."/>
            <person name="Pelletier E."/>
            <person name="Niang G."/>
            <person name="Scheremetjew M."/>
            <person name="Finn R."/>
            <person name="Kale V."/>
            <person name="Holt S."/>
            <person name="Cochrane G."/>
            <person name="Meng A."/>
            <person name="Brown T."/>
            <person name="Cohen L."/>
        </authorList>
    </citation>
    <scope>NUCLEOTIDE SEQUENCE</scope>
    <source>
        <strain evidence="4">Ras09</strain>
    </source>
</reference>
<feature type="compositionally biased region" description="Polar residues" evidence="2">
    <location>
        <begin position="40"/>
        <end position="61"/>
    </location>
</feature>
<dbReference type="GO" id="GO:0008643">
    <property type="term" value="P:carbohydrate transport"/>
    <property type="evidence" value="ECO:0007669"/>
    <property type="project" value="InterPro"/>
</dbReference>
<gene>
    <name evidence="4" type="ORF">SRAS04492_LOCUS562</name>
</gene>
<feature type="transmembrane region" description="Helical" evidence="3">
    <location>
        <begin position="163"/>
        <end position="184"/>
    </location>
</feature>
<dbReference type="AlphaFoldDB" id="A0A7S3CI56"/>
<dbReference type="InterPro" id="IPR036259">
    <property type="entry name" value="MFS_trans_sf"/>
</dbReference>
<dbReference type="GO" id="GO:0015293">
    <property type="term" value="F:symporter activity"/>
    <property type="evidence" value="ECO:0007669"/>
    <property type="project" value="InterPro"/>
</dbReference>
<evidence type="ECO:0000256" key="3">
    <source>
        <dbReference type="SAM" id="Phobius"/>
    </source>
</evidence>